<dbReference type="SMART" id="SM00256">
    <property type="entry name" value="FBOX"/>
    <property type="match status" value="1"/>
</dbReference>
<dbReference type="AlphaFoldDB" id="A0A814V5A8"/>
<evidence type="ECO:0000313" key="3">
    <source>
        <dbReference type="EMBL" id="CAF1185496.1"/>
    </source>
</evidence>
<dbReference type="SUPFAM" id="SSF81383">
    <property type="entry name" value="F-box domain"/>
    <property type="match status" value="1"/>
</dbReference>
<dbReference type="InterPro" id="IPR032675">
    <property type="entry name" value="LRR_dom_sf"/>
</dbReference>
<dbReference type="PANTHER" id="PTHR24111">
    <property type="entry name" value="LEUCINE-RICH REPEAT-CONTAINING PROTEIN 34"/>
    <property type="match status" value="1"/>
</dbReference>
<gene>
    <name evidence="3" type="ORF">EDS130_LOCUS24498</name>
</gene>
<sequence length="969" mass="108953">MTNATLEQLPPEVLHRIFDYCDDQTILLSIRGVCRQLRDVSSTYNRFELKYNLNKNWNYHALFHFLSPTCITSLIIDNTNYQNKSNLIPLSAMNILLTQFTQLRSLEFIDVQDSIIENIVSMISSGSLNALSIYGVKRHTNPQIISVAAKFNLQKFAVSSLKLSEIIVTSWPTNWRLTHLEIDVCHMYQYLSIVEQMPNLRTLVMKDCIVDVDLQMKVNVSSQQLKSLTITNCCAHLHELDLLLSTTPSLTHLELIFNEYVYDRALDGQRLEGILSTKVPLLQGFTLFFAYRYALNSRARLVGVKSLIAPFLTSFWLEEKHWHIACDHAFQTRMIRIYTTPIKRQYKIKSFSQQQREKIIDLFHFDQLEDILQYMPSRERQLYVRMQEKRLDDTSRVFSERRMRLITDSVRCKISSEDYICRLSQISFDASITKEALTTVDLSDSCIDDQSTQDLAAALEHDNTLLSLNLLRNRIGDAGAECLANALKSNTTLNTINLSSNRITDVGAQHLAKCLEHNTSLIILNLDHNIGPSCIAVETVLAMRTETTSTTLNMANACIGDVGVEILAKALRSNTTIITLNLSNNNIGDIGAEHLSSVLKQNTTLKAIDLSENLIEYAGARCLLDCLKYNTTLTALELHHNKSEYGLLAETVIKIRHDKTLTAINLSSNWFNTEDAQIIAVALCGNQILVSLKMSNTQIGCVGVQHLMEVLQRIPTFTKLDVSKSQIGNGGMQVLEHYLRDQMTLTTLNISNNDINDDEIKALAEALRVNKTLTQLDISSNQVTSNGAKYLTDSLKHNSTLTKLNISNNKIGTEGAQYFADVLETTNQLTELNVSNNQIENNGTKRLCNALQHNTSLTLLDLSSNTISLQGTRTLAAILKQNTTLTELHLRNSQVQNKGAEYLADALKSNTTLVTLNLQLNQIDDEGAKHFAGILGDNKVLQSLCLGKKDISIQIWNELKSIDKNNTLS</sequence>
<keyword evidence="1" id="KW-0677">Repeat</keyword>
<dbReference type="InterPro" id="IPR001611">
    <property type="entry name" value="Leu-rich_rpt"/>
</dbReference>
<dbReference type="Proteomes" id="UP000663852">
    <property type="component" value="Unassembled WGS sequence"/>
</dbReference>
<dbReference type="Pfam" id="PF13516">
    <property type="entry name" value="LRR_6"/>
    <property type="match status" value="12"/>
</dbReference>
<evidence type="ECO:0000313" key="4">
    <source>
        <dbReference type="Proteomes" id="UP000663852"/>
    </source>
</evidence>
<dbReference type="PANTHER" id="PTHR24111:SF0">
    <property type="entry name" value="LEUCINE-RICH REPEAT-CONTAINING PROTEIN"/>
    <property type="match status" value="1"/>
</dbReference>
<accession>A0A814V5A8</accession>
<name>A0A814V5A8_ADIRI</name>
<evidence type="ECO:0000256" key="1">
    <source>
        <dbReference type="ARBA" id="ARBA00022737"/>
    </source>
</evidence>
<evidence type="ECO:0000259" key="2">
    <source>
        <dbReference type="PROSITE" id="PS50181"/>
    </source>
</evidence>
<dbReference type="InterPro" id="IPR001810">
    <property type="entry name" value="F-box_dom"/>
</dbReference>
<dbReference type="EMBL" id="CAJNOJ010000139">
    <property type="protein sequence ID" value="CAF1185496.1"/>
    <property type="molecule type" value="Genomic_DNA"/>
</dbReference>
<reference evidence="3" key="1">
    <citation type="submission" date="2021-02" db="EMBL/GenBank/DDBJ databases">
        <authorList>
            <person name="Nowell W R."/>
        </authorList>
    </citation>
    <scope>NUCLEOTIDE SEQUENCE</scope>
</reference>
<feature type="domain" description="F-box" evidence="2">
    <location>
        <begin position="3"/>
        <end position="50"/>
    </location>
</feature>
<organism evidence="3 4">
    <name type="scientific">Adineta ricciae</name>
    <name type="common">Rotifer</name>
    <dbReference type="NCBI Taxonomy" id="249248"/>
    <lineage>
        <taxon>Eukaryota</taxon>
        <taxon>Metazoa</taxon>
        <taxon>Spiralia</taxon>
        <taxon>Gnathifera</taxon>
        <taxon>Rotifera</taxon>
        <taxon>Eurotatoria</taxon>
        <taxon>Bdelloidea</taxon>
        <taxon>Adinetida</taxon>
        <taxon>Adinetidae</taxon>
        <taxon>Adineta</taxon>
    </lineage>
</organism>
<dbReference type="InterPro" id="IPR036047">
    <property type="entry name" value="F-box-like_dom_sf"/>
</dbReference>
<protein>
    <recommendedName>
        <fullName evidence="2">F-box domain-containing protein</fullName>
    </recommendedName>
</protein>
<dbReference type="CDD" id="cd09917">
    <property type="entry name" value="F-box_SF"/>
    <property type="match status" value="1"/>
</dbReference>
<comment type="caution">
    <text evidence="3">The sequence shown here is derived from an EMBL/GenBank/DDBJ whole genome shotgun (WGS) entry which is preliminary data.</text>
</comment>
<dbReference type="SUPFAM" id="SSF52047">
    <property type="entry name" value="RNI-like"/>
    <property type="match status" value="3"/>
</dbReference>
<dbReference type="Gene3D" id="3.80.10.10">
    <property type="entry name" value="Ribonuclease Inhibitor"/>
    <property type="match status" value="7"/>
</dbReference>
<dbReference type="Pfam" id="PF12937">
    <property type="entry name" value="F-box-like"/>
    <property type="match status" value="1"/>
</dbReference>
<dbReference type="PROSITE" id="PS50181">
    <property type="entry name" value="FBOX"/>
    <property type="match status" value="1"/>
</dbReference>
<proteinExistence type="predicted"/>
<dbReference type="SMART" id="SM00368">
    <property type="entry name" value="LRR_RI"/>
    <property type="match status" value="16"/>
</dbReference>
<dbReference type="OrthoDB" id="120976at2759"/>
<dbReference type="InterPro" id="IPR052201">
    <property type="entry name" value="LRR-containing_regulator"/>
</dbReference>